<keyword evidence="1" id="KW-0255">Endonuclease</keyword>
<comment type="caution">
    <text evidence="1">The sequence shown here is derived from an EMBL/GenBank/DDBJ whole genome shotgun (WGS) entry which is preliminary data.</text>
</comment>
<dbReference type="CDD" id="cd00085">
    <property type="entry name" value="HNHc"/>
    <property type="match status" value="1"/>
</dbReference>
<accession>A0AAP6B7G5</accession>
<keyword evidence="3" id="KW-1185">Reference proteome</keyword>
<evidence type="ECO:0000313" key="2">
    <source>
        <dbReference type="EMBL" id="MDX3019213.1"/>
    </source>
</evidence>
<dbReference type="Proteomes" id="UP001272987">
    <property type="component" value="Unassembled WGS sequence"/>
</dbReference>
<keyword evidence="1" id="KW-0540">Nuclease</keyword>
<dbReference type="EMBL" id="JARAWC010000004">
    <property type="protein sequence ID" value="MDX2959499.1"/>
    <property type="molecule type" value="Genomic_DNA"/>
</dbReference>
<gene>
    <name evidence="1" type="ORF">PV399_07180</name>
    <name evidence="2" type="ORF">PV666_15110</name>
</gene>
<proteinExistence type="predicted"/>
<dbReference type="InterPro" id="IPR003615">
    <property type="entry name" value="HNH_nuc"/>
</dbReference>
<evidence type="ECO:0000313" key="4">
    <source>
        <dbReference type="Proteomes" id="UP001282288"/>
    </source>
</evidence>
<reference evidence="1 3" key="1">
    <citation type="journal article" date="2023" name="Microb. Genom.">
        <title>Mesoterricola silvestris gen. nov., sp. nov., Mesoterricola sediminis sp. nov., Geothrix oryzae sp. nov., Geothrix edaphica sp. nov., Geothrix rubra sp. nov., and Geothrix limicola sp. nov., six novel members of Acidobacteriota isolated from soils.</title>
        <authorList>
            <person name="Weisberg A.J."/>
            <person name="Pearce E."/>
            <person name="Kramer C.G."/>
            <person name="Chang J.H."/>
            <person name="Clarke C.R."/>
        </authorList>
    </citation>
    <scope>NUCLEOTIDE SEQUENCE</scope>
    <source>
        <strain evidence="2 3">NB05-1H</strain>
        <strain evidence="1">NRRL_B-16521</strain>
    </source>
</reference>
<protein>
    <submittedName>
        <fullName evidence="1">HNH endonuclease</fullName>
    </submittedName>
</protein>
<dbReference type="GeneID" id="69805928"/>
<dbReference type="AlphaFoldDB" id="A0AAP6B7G5"/>
<evidence type="ECO:0000313" key="3">
    <source>
        <dbReference type="Proteomes" id="UP001272987"/>
    </source>
</evidence>
<keyword evidence="1" id="KW-0378">Hydrolase</keyword>
<evidence type="ECO:0000313" key="1">
    <source>
        <dbReference type="EMBL" id="MDX2959499.1"/>
    </source>
</evidence>
<organism evidence="1 4">
    <name type="scientific">Streptomyces acidiscabies</name>
    <dbReference type="NCBI Taxonomy" id="42234"/>
    <lineage>
        <taxon>Bacteria</taxon>
        <taxon>Bacillati</taxon>
        <taxon>Actinomycetota</taxon>
        <taxon>Actinomycetes</taxon>
        <taxon>Kitasatosporales</taxon>
        <taxon>Streptomycetaceae</taxon>
        <taxon>Streptomyces</taxon>
    </lineage>
</organism>
<name>A0AAP6B7G5_9ACTN</name>
<dbReference type="Proteomes" id="UP001282288">
    <property type="component" value="Unassembled WGS sequence"/>
</dbReference>
<dbReference type="EMBL" id="JARAWP010000008">
    <property type="protein sequence ID" value="MDX3019213.1"/>
    <property type="molecule type" value="Genomic_DNA"/>
</dbReference>
<sequence>MSGIQYTRERLLEAAACCSDIHEVVAFFGAKPYRNLHRHLYKRFEDFGIDVSHFPRRRRGHAYPRPTSEELRRAVAGAISRASALRALGKPNNGRCRALFQQWIVEEQLDTSHFLGQAHQRGRPSSTAKSAEEILVQHHGKRRTHTPLLRRALREAGVPEACDRCGVGPEWLGKPMTLEVDHISGDWSDDRRENLRLLCPNCHAVTSTWCRGGRRRQSPPGAQ</sequence>
<dbReference type="RefSeq" id="WP_075661587.1">
    <property type="nucleotide sequence ID" value="NZ_BCMK01000105.1"/>
</dbReference>
<dbReference type="GO" id="GO:0004519">
    <property type="term" value="F:endonuclease activity"/>
    <property type="evidence" value="ECO:0007669"/>
    <property type="project" value="UniProtKB-KW"/>
</dbReference>